<organism evidence="3 4">
    <name type="scientific">Parafrankia colletiae</name>
    <dbReference type="NCBI Taxonomy" id="573497"/>
    <lineage>
        <taxon>Bacteria</taxon>
        <taxon>Bacillati</taxon>
        <taxon>Actinomycetota</taxon>
        <taxon>Actinomycetes</taxon>
        <taxon>Frankiales</taxon>
        <taxon>Frankiaceae</taxon>
        <taxon>Parafrankia</taxon>
    </lineage>
</organism>
<dbReference type="Proteomes" id="UP000179627">
    <property type="component" value="Unassembled WGS sequence"/>
</dbReference>
<evidence type="ECO:0000313" key="4">
    <source>
        <dbReference type="Proteomes" id="UP000179627"/>
    </source>
</evidence>
<dbReference type="OrthoDB" id="9788659at2"/>
<dbReference type="Gene3D" id="1.10.510.10">
    <property type="entry name" value="Transferase(Phosphotransferase) domain 1"/>
    <property type="match status" value="1"/>
</dbReference>
<dbReference type="AlphaFoldDB" id="A0A1S1Q145"/>
<dbReference type="PROSITE" id="PS00108">
    <property type="entry name" value="PROTEIN_KINASE_ST"/>
    <property type="match status" value="1"/>
</dbReference>
<feature type="compositionally biased region" description="Pro residues" evidence="1">
    <location>
        <begin position="348"/>
        <end position="361"/>
    </location>
</feature>
<dbReference type="PANTHER" id="PTHR44167:SF18">
    <property type="entry name" value="PROTEIN KINASE DOMAIN-CONTAINING PROTEIN"/>
    <property type="match status" value="1"/>
</dbReference>
<evidence type="ECO:0000256" key="1">
    <source>
        <dbReference type="SAM" id="MobiDB-lite"/>
    </source>
</evidence>
<gene>
    <name evidence="3" type="ORF">CC117_30230</name>
</gene>
<keyword evidence="4" id="KW-1185">Reference proteome</keyword>
<dbReference type="Pfam" id="PF00069">
    <property type="entry name" value="Pkinase"/>
    <property type="match status" value="1"/>
</dbReference>
<dbReference type="InterPro" id="IPR008271">
    <property type="entry name" value="Ser/Thr_kinase_AS"/>
</dbReference>
<feature type="compositionally biased region" description="Basic and acidic residues" evidence="1">
    <location>
        <begin position="307"/>
        <end position="316"/>
    </location>
</feature>
<evidence type="ECO:0000259" key="2">
    <source>
        <dbReference type="PROSITE" id="PS50011"/>
    </source>
</evidence>
<dbReference type="PROSITE" id="PS50011">
    <property type="entry name" value="PROTEIN_KINASE_DOM"/>
    <property type="match status" value="1"/>
</dbReference>
<dbReference type="GO" id="GO:0005524">
    <property type="term" value="F:ATP binding"/>
    <property type="evidence" value="ECO:0007669"/>
    <property type="project" value="InterPro"/>
</dbReference>
<reference evidence="4" key="1">
    <citation type="submission" date="2016-07" db="EMBL/GenBank/DDBJ databases">
        <title>Sequence Frankia sp. strain CcI1.17.</title>
        <authorList>
            <person name="Ghodhbane-Gtari F."/>
            <person name="Swanson E."/>
            <person name="Gueddou A."/>
            <person name="Morris K."/>
            <person name="Hezbri K."/>
            <person name="Ktari A."/>
            <person name="Nouioui I."/>
            <person name="Abebe-Akele F."/>
            <person name="Simpson S."/>
            <person name="Thomas K."/>
            <person name="Gtari M."/>
            <person name="Tisa L.S."/>
            <person name="Hurst S."/>
        </authorList>
    </citation>
    <scope>NUCLEOTIDE SEQUENCE [LARGE SCALE GENOMIC DNA]</scope>
    <source>
        <strain evidence="4">Cc1.17</strain>
    </source>
</reference>
<dbReference type="InterPro" id="IPR000719">
    <property type="entry name" value="Prot_kinase_dom"/>
</dbReference>
<feature type="region of interest" description="Disordered" evidence="1">
    <location>
        <begin position="294"/>
        <end position="383"/>
    </location>
</feature>
<name>A0A1S1Q145_9ACTN</name>
<dbReference type="SMART" id="SM00220">
    <property type="entry name" value="S_TKc"/>
    <property type="match status" value="1"/>
</dbReference>
<dbReference type="SUPFAM" id="SSF56112">
    <property type="entry name" value="Protein kinase-like (PK-like)"/>
    <property type="match status" value="1"/>
</dbReference>
<dbReference type="EMBL" id="MBLM01000175">
    <property type="protein sequence ID" value="OHV28633.1"/>
    <property type="molecule type" value="Genomic_DNA"/>
</dbReference>
<dbReference type="RefSeq" id="WP_071091817.1">
    <property type="nucleotide sequence ID" value="NZ_MBLM01000175.1"/>
</dbReference>
<dbReference type="PANTHER" id="PTHR44167">
    <property type="entry name" value="OVARIAN-SPECIFIC SERINE/THREONINE-PROTEIN KINASE LOK-RELATED"/>
    <property type="match status" value="1"/>
</dbReference>
<dbReference type="GO" id="GO:0004674">
    <property type="term" value="F:protein serine/threonine kinase activity"/>
    <property type="evidence" value="ECO:0007669"/>
    <property type="project" value="TreeGrafter"/>
</dbReference>
<evidence type="ECO:0000313" key="3">
    <source>
        <dbReference type="EMBL" id="OHV28633.1"/>
    </source>
</evidence>
<accession>A0A1S1Q145</accession>
<comment type="caution">
    <text evidence="3">The sequence shown here is derived from an EMBL/GenBank/DDBJ whole genome shotgun (WGS) entry which is preliminary data.</text>
</comment>
<sequence>MKRGDVLHGYEIVSEPSNKGAGRCVWAFARKNGKDYFIKKYLDPKRPGPSAGEEKRRRLTAECAEFERRHHAVASMLRPDAVGAGNLVLALDFFHEGSSYYKVTEKITEAEPAIPLEPEQTHVLLRTLAISLRLLHDIGVVHGDLKPDNILIQRRTPAPSFHVAKLIDFDDAYVAGDPPARDVVGGDLLFGAPEWCRYVQGDPSVGGSQLTTKADMFALGLVAHYYLTGALPGFGSGYGSPADAVSSGQTLDPDRRLTDKVADLVRSLTARDPDRRPGVDQFLAVVASADSCRLAAGGRPSTPRSAGSDRRFEARPDGTVTGVPGRTSRIRTSVGHDGASRHTGGPPASAPPAATPPPSVTPPTAGLPHDSRPRPRSRLRINL</sequence>
<feature type="compositionally biased region" description="Basic residues" evidence="1">
    <location>
        <begin position="374"/>
        <end position="383"/>
    </location>
</feature>
<feature type="domain" description="Protein kinase" evidence="2">
    <location>
        <begin position="10"/>
        <end position="294"/>
    </location>
</feature>
<proteinExistence type="predicted"/>
<dbReference type="InterPro" id="IPR011009">
    <property type="entry name" value="Kinase-like_dom_sf"/>
</dbReference>
<dbReference type="GO" id="GO:0005737">
    <property type="term" value="C:cytoplasm"/>
    <property type="evidence" value="ECO:0007669"/>
    <property type="project" value="TreeGrafter"/>
</dbReference>
<protein>
    <recommendedName>
        <fullName evidence="2">Protein kinase domain-containing protein</fullName>
    </recommendedName>
</protein>